<dbReference type="InterPro" id="IPR008767">
    <property type="entry name" value="Phage_SPP1_head-tail_adaptor"/>
</dbReference>
<evidence type="ECO:0000313" key="1">
    <source>
        <dbReference type="EMBL" id="MBP2027404.1"/>
    </source>
</evidence>
<proteinExistence type="predicted"/>
<dbReference type="RefSeq" id="WP_209660465.1">
    <property type="nucleotide sequence ID" value="NZ_JAGGLI010000011.1"/>
</dbReference>
<keyword evidence="2" id="KW-1185">Reference proteome</keyword>
<gene>
    <name evidence="1" type="ORF">J2Z35_001198</name>
</gene>
<reference evidence="1 2" key="1">
    <citation type="submission" date="2021-03" db="EMBL/GenBank/DDBJ databases">
        <title>Genomic Encyclopedia of Type Strains, Phase IV (KMG-IV): sequencing the most valuable type-strain genomes for metagenomic binning, comparative biology and taxonomic classification.</title>
        <authorList>
            <person name="Goeker M."/>
        </authorList>
    </citation>
    <scope>NUCLEOTIDE SEQUENCE [LARGE SCALE GENOMIC DNA]</scope>
    <source>
        <strain evidence="1 2">DSM 27512</strain>
    </source>
</reference>
<name>A0ABS4KHZ9_9FIRM</name>
<dbReference type="EMBL" id="JAGGLI010000011">
    <property type="protein sequence ID" value="MBP2027404.1"/>
    <property type="molecule type" value="Genomic_DNA"/>
</dbReference>
<comment type="caution">
    <text evidence="1">The sequence shown here is derived from an EMBL/GenBank/DDBJ whole genome shotgun (WGS) entry which is preliminary data.</text>
</comment>
<dbReference type="NCBIfam" id="TIGR01563">
    <property type="entry name" value="gp16_SPP1"/>
    <property type="match status" value="1"/>
</dbReference>
<evidence type="ECO:0000313" key="2">
    <source>
        <dbReference type="Proteomes" id="UP001314903"/>
    </source>
</evidence>
<dbReference type="Proteomes" id="UP001314903">
    <property type="component" value="Unassembled WGS sequence"/>
</dbReference>
<dbReference type="Pfam" id="PF05521">
    <property type="entry name" value="Phage_HCP"/>
    <property type="match status" value="1"/>
</dbReference>
<dbReference type="Gene3D" id="2.40.10.270">
    <property type="entry name" value="Bacteriophage SPP1 head-tail adaptor protein"/>
    <property type="match status" value="1"/>
</dbReference>
<sequence>MDIEVGKLRHRVEIWGKEKIINDYHETDFENKKIKTIWAEVVPQTGKLQNQQADTILSNVTHKIKCRYSAGHDIKQDNWIMFAGKRFDIKYILDPYFKHVILEIFAEEIQG</sequence>
<accession>A0ABS4KHZ9</accession>
<protein>
    <submittedName>
        <fullName evidence="1">SPP1 family predicted phage head-tail adaptor</fullName>
    </submittedName>
</protein>
<organism evidence="1 2">
    <name type="scientific">Acetoanaerobium pronyense</name>
    <dbReference type="NCBI Taxonomy" id="1482736"/>
    <lineage>
        <taxon>Bacteria</taxon>
        <taxon>Bacillati</taxon>
        <taxon>Bacillota</taxon>
        <taxon>Clostridia</taxon>
        <taxon>Peptostreptococcales</taxon>
        <taxon>Filifactoraceae</taxon>
        <taxon>Acetoanaerobium</taxon>
    </lineage>
</organism>
<dbReference type="InterPro" id="IPR038666">
    <property type="entry name" value="SSP1_head-tail_sf"/>
</dbReference>